<dbReference type="AlphaFoldDB" id="A0AAV4WUM4"/>
<organism evidence="1 2">
    <name type="scientific">Caerostris extrusa</name>
    <name type="common">Bark spider</name>
    <name type="synonym">Caerostris bankana</name>
    <dbReference type="NCBI Taxonomy" id="172846"/>
    <lineage>
        <taxon>Eukaryota</taxon>
        <taxon>Metazoa</taxon>
        <taxon>Ecdysozoa</taxon>
        <taxon>Arthropoda</taxon>
        <taxon>Chelicerata</taxon>
        <taxon>Arachnida</taxon>
        <taxon>Araneae</taxon>
        <taxon>Araneomorphae</taxon>
        <taxon>Entelegynae</taxon>
        <taxon>Araneoidea</taxon>
        <taxon>Araneidae</taxon>
        <taxon>Caerostris</taxon>
    </lineage>
</organism>
<evidence type="ECO:0000313" key="1">
    <source>
        <dbReference type="EMBL" id="GIY85610.1"/>
    </source>
</evidence>
<dbReference type="EMBL" id="BPLR01016670">
    <property type="protein sequence ID" value="GIY85610.1"/>
    <property type="molecule type" value="Genomic_DNA"/>
</dbReference>
<name>A0AAV4WUM4_CAEEX</name>
<reference evidence="1 2" key="1">
    <citation type="submission" date="2021-06" db="EMBL/GenBank/DDBJ databases">
        <title>Caerostris extrusa draft genome.</title>
        <authorList>
            <person name="Kono N."/>
            <person name="Arakawa K."/>
        </authorList>
    </citation>
    <scope>NUCLEOTIDE SEQUENCE [LARGE SCALE GENOMIC DNA]</scope>
</reference>
<evidence type="ECO:0000313" key="2">
    <source>
        <dbReference type="Proteomes" id="UP001054945"/>
    </source>
</evidence>
<gene>
    <name evidence="1" type="ORF">CEXT_737271</name>
</gene>
<proteinExistence type="predicted"/>
<comment type="caution">
    <text evidence="1">The sequence shown here is derived from an EMBL/GenBank/DDBJ whole genome shotgun (WGS) entry which is preliminary data.</text>
</comment>
<accession>A0AAV4WUM4</accession>
<protein>
    <submittedName>
        <fullName evidence="1">Uncharacterized protein</fullName>
    </submittedName>
</protein>
<keyword evidence="2" id="KW-1185">Reference proteome</keyword>
<sequence length="74" mass="8412">MGDDCVLENPTPTSRGFYMDRFPLVSESRPPSPLIGAQSPTHHTHLKRNLEGKARIGMRHSETIMHFARYFVST</sequence>
<dbReference type="Proteomes" id="UP001054945">
    <property type="component" value="Unassembled WGS sequence"/>
</dbReference>